<dbReference type="GO" id="GO:0005635">
    <property type="term" value="C:nuclear envelope"/>
    <property type="evidence" value="ECO:0007669"/>
    <property type="project" value="TreeGrafter"/>
</dbReference>
<evidence type="ECO:0000256" key="3">
    <source>
        <dbReference type="ARBA" id="ARBA00022448"/>
    </source>
</evidence>
<dbReference type="Proteomes" id="UP000827092">
    <property type="component" value="Unassembled WGS sequence"/>
</dbReference>
<evidence type="ECO:0000256" key="2">
    <source>
        <dbReference type="ARBA" id="ARBA00007991"/>
    </source>
</evidence>
<comment type="caution">
    <text evidence="8">The sequence shown here is derived from an EMBL/GenBank/DDBJ whole genome shotgun (WGS) entry which is preliminary data.</text>
</comment>
<keyword evidence="5" id="KW-0539">Nucleus</keyword>
<evidence type="ECO:0000256" key="4">
    <source>
        <dbReference type="ARBA" id="ARBA00022927"/>
    </source>
</evidence>
<feature type="compositionally biased region" description="Low complexity" evidence="6">
    <location>
        <begin position="1139"/>
        <end position="1152"/>
    </location>
</feature>
<evidence type="ECO:0000256" key="6">
    <source>
        <dbReference type="SAM" id="MobiDB-lite"/>
    </source>
</evidence>
<dbReference type="PANTHER" id="PTHR10997">
    <property type="entry name" value="IMPORTIN-7, 8, 11"/>
    <property type="match status" value="1"/>
</dbReference>
<evidence type="ECO:0000256" key="1">
    <source>
        <dbReference type="ARBA" id="ARBA00004123"/>
    </source>
</evidence>
<dbReference type="GO" id="GO:0006606">
    <property type="term" value="P:protein import into nucleus"/>
    <property type="evidence" value="ECO:0007669"/>
    <property type="project" value="TreeGrafter"/>
</dbReference>
<dbReference type="Pfam" id="PF03810">
    <property type="entry name" value="IBN_N"/>
    <property type="match status" value="1"/>
</dbReference>
<dbReference type="InterPro" id="IPR001494">
    <property type="entry name" value="Importin-beta_N"/>
</dbReference>
<accession>A0AAV6U8K8</accession>
<keyword evidence="3" id="KW-0813">Transport</keyword>
<dbReference type="InterPro" id="IPR056840">
    <property type="entry name" value="HEAT_IPO9_central"/>
</dbReference>
<dbReference type="Gene3D" id="1.25.10.10">
    <property type="entry name" value="Leucine-rich Repeat Variant"/>
    <property type="match status" value="2"/>
</dbReference>
<dbReference type="Pfam" id="PF25758">
    <property type="entry name" value="TPR_IPO11"/>
    <property type="match status" value="1"/>
</dbReference>
<feature type="region of interest" description="Disordered" evidence="6">
    <location>
        <begin position="844"/>
        <end position="875"/>
    </location>
</feature>
<keyword evidence="9" id="KW-1185">Reference proteome</keyword>
<dbReference type="InterPro" id="IPR011989">
    <property type="entry name" value="ARM-like"/>
</dbReference>
<dbReference type="PANTHER" id="PTHR10997:SF9">
    <property type="entry name" value="IMPORTIN-9"/>
    <property type="match status" value="1"/>
</dbReference>
<dbReference type="SUPFAM" id="SSF48371">
    <property type="entry name" value="ARM repeat"/>
    <property type="match status" value="1"/>
</dbReference>
<evidence type="ECO:0000313" key="8">
    <source>
        <dbReference type="EMBL" id="KAG8180188.1"/>
    </source>
</evidence>
<feature type="domain" description="Importin N-terminal" evidence="7">
    <location>
        <begin position="32"/>
        <end position="102"/>
    </location>
</feature>
<dbReference type="InterPro" id="IPR058669">
    <property type="entry name" value="TPR_IPO7/11-like"/>
</dbReference>
<dbReference type="AlphaFoldDB" id="A0AAV6U8K8"/>
<sequence>MSEQDVSRPLKDALFQTLTAILSPIQNVRINAENQITLLEVTDEFCVHLTELMLDGGAPLAVRQLASVLLKQYVESHWCCNSEKFKPPEATPEAKAAVRAMLPMGLQESISKLRSSVAYAISAVAVWDWPENWPELFNILLQSLVSENSFAVHGAMRVLIEISNDVSDSQMPQFAPVILPEMLKIFRQDQKYGIRTRGRAVEIFSTCVEMIGAMAPYNKSAPKNLLFPILTPFTESLVSGLQTPDGHTSDSGLKKDILNALKHLVRCFAKQMVPWMPHILEHVWNALTSSATIYISTVVNVSEEEDNPVDSDGEVLGFENFVFSIFDFILALTESNRYRNYIKEGMTNLLYFILLYTQITEEQIKTWSNNPDQFVEDEDDESFAYSVRISAQDLLLLLAQEFEDETAVSLCAAVTRHIHEADKNTNPHWWKIHESCMLALGGVKDLVVTGIRENNLQFDLPGFFHSVVLEDLNTAVSPFLYGRCLWFSSRYADMMNEDLIKRFLQATVNGLQPTQPSTVRVSAVRAVLGFCDHLKSTKQSVGLLSPFLGPMAEALISLAIQFSSEVLALALEGIANLISIDENFTAQLESKISPIAIAVFLKHNSDPILLTVAEEIFKQLSRTPGARAAMQQRLVPTLVSILQAPNNKVPLGLQAASLDILQAIVRSSPSPISPPLITQAFPAAVHCVLHADDNSILQNGGECLRGYVSVAMEQVSAWRDESGHSGLDYIFNVAQRLLDPRTPESASPFVGRLTSLLIKRAGVVIGDRSELLLRAVLSKMQQVEALSVNQLTSLLIKMSRDRRQGRAAPPSCVEQDAASGGPQCQPESASPFVGQLTSLLIKMSSDRRQGRAAPPSCVEQDAASGGPQCQPESASPFVGQLTSLLIKMSRDRRQGRAAPPSCVEQDAASGGPQCQPESASPFVGQLTSLLIKMSRDRRQGRAAPPSCVEQDAASGGPQCQPVVIGDRGELLLRAVLSKMQQVEALSVNQSLLLVFAHLINHQICPILDFLSGVPGPTGQPALEFVLNVWCQCHPLFYGAYEKKVSAYSLSLVLQHGLKENDQRLQNIQVRGDQIFNHTEGPRTRSKALQLPDQWTQIPLFVKIFKLLLQELANICNQGLESQEEEYESSDEDFVDGGDSAESSGLVESSSSGISFGGGFSDYELEQDEMEEDPDIVNDPVHSLQLRPYLRDYLQQLTQLPYFYGGFFEHLTPLEKTALKELGLAAHA</sequence>
<dbReference type="GO" id="GO:0005829">
    <property type="term" value="C:cytosol"/>
    <property type="evidence" value="ECO:0007669"/>
    <property type="project" value="TreeGrafter"/>
</dbReference>
<dbReference type="SMART" id="SM00913">
    <property type="entry name" value="IBN_N"/>
    <property type="match status" value="1"/>
</dbReference>
<name>A0AAV6U8K8_9ARAC</name>
<dbReference type="GO" id="GO:0031267">
    <property type="term" value="F:small GTPase binding"/>
    <property type="evidence" value="ECO:0007669"/>
    <property type="project" value="InterPro"/>
</dbReference>
<evidence type="ECO:0000256" key="5">
    <source>
        <dbReference type="ARBA" id="ARBA00023242"/>
    </source>
</evidence>
<feature type="region of interest" description="Disordered" evidence="6">
    <location>
        <begin position="890"/>
        <end position="920"/>
    </location>
</feature>
<evidence type="ECO:0000259" key="7">
    <source>
        <dbReference type="PROSITE" id="PS50166"/>
    </source>
</evidence>
<comment type="subcellular location">
    <subcellularLocation>
        <location evidence="1">Nucleus</location>
    </subcellularLocation>
</comment>
<dbReference type="PROSITE" id="PS50166">
    <property type="entry name" value="IMPORTIN_B_NT"/>
    <property type="match status" value="1"/>
</dbReference>
<reference evidence="8 9" key="1">
    <citation type="journal article" date="2022" name="Nat. Ecol. Evol.">
        <title>A masculinizing supergene underlies an exaggerated male reproductive morph in a spider.</title>
        <authorList>
            <person name="Hendrickx F."/>
            <person name="De Corte Z."/>
            <person name="Sonet G."/>
            <person name="Van Belleghem S.M."/>
            <person name="Kostlbacher S."/>
            <person name="Vangestel C."/>
        </authorList>
    </citation>
    <scope>NUCLEOTIDE SEQUENCE [LARGE SCALE GENOMIC DNA]</scope>
    <source>
        <strain evidence="8">W744_W776</strain>
    </source>
</reference>
<dbReference type="EMBL" id="JAFNEN010000578">
    <property type="protein sequence ID" value="KAG8180188.1"/>
    <property type="molecule type" value="Genomic_DNA"/>
</dbReference>
<organism evidence="8 9">
    <name type="scientific">Oedothorax gibbosus</name>
    <dbReference type="NCBI Taxonomy" id="931172"/>
    <lineage>
        <taxon>Eukaryota</taxon>
        <taxon>Metazoa</taxon>
        <taxon>Ecdysozoa</taxon>
        <taxon>Arthropoda</taxon>
        <taxon>Chelicerata</taxon>
        <taxon>Arachnida</taxon>
        <taxon>Araneae</taxon>
        <taxon>Araneomorphae</taxon>
        <taxon>Entelegynae</taxon>
        <taxon>Araneoidea</taxon>
        <taxon>Linyphiidae</taxon>
        <taxon>Erigoninae</taxon>
        <taxon>Oedothorax</taxon>
    </lineage>
</organism>
<comment type="similarity">
    <text evidence="2">Belongs to the importin beta family.</text>
</comment>
<feature type="compositionally biased region" description="Acidic residues" evidence="6">
    <location>
        <begin position="1121"/>
        <end position="1135"/>
    </location>
</feature>
<evidence type="ECO:0000313" key="9">
    <source>
        <dbReference type="Proteomes" id="UP000827092"/>
    </source>
</evidence>
<dbReference type="InterPro" id="IPR016024">
    <property type="entry name" value="ARM-type_fold"/>
</dbReference>
<dbReference type="FunFam" id="1.25.10.10:FF:000459">
    <property type="entry name" value="ARM repeat superfamily protein"/>
    <property type="match status" value="1"/>
</dbReference>
<protein>
    <recommendedName>
        <fullName evidence="7">Importin N-terminal domain-containing protein</fullName>
    </recommendedName>
</protein>
<dbReference type="Pfam" id="PF25018">
    <property type="entry name" value="HEAT_IPO9_c"/>
    <property type="match status" value="1"/>
</dbReference>
<feature type="region of interest" description="Disordered" evidence="6">
    <location>
        <begin position="806"/>
        <end position="828"/>
    </location>
</feature>
<gene>
    <name evidence="8" type="ORF">JTE90_017703</name>
</gene>
<feature type="region of interest" description="Disordered" evidence="6">
    <location>
        <begin position="1120"/>
        <end position="1152"/>
    </location>
</feature>
<keyword evidence="4" id="KW-0653">Protein transport</keyword>
<proteinExistence type="inferred from homology"/>